<name>A0A8J1TAT3_OWEFU</name>
<organism evidence="1 2">
    <name type="scientific">Owenia fusiformis</name>
    <name type="common">Polychaete worm</name>
    <dbReference type="NCBI Taxonomy" id="6347"/>
    <lineage>
        <taxon>Eukaryota</taxon>
        <taxon>Metazoa</taxon>
        <taxon>Spiralia</taxon>
        <taxon>Lophotrochozoa</taxon>
        <taxon>Annelida</taxon>
        <taxon>Polychaeta</taxon>
        <taxon>Sedentaria</taxon>
        <taxon>Canalipalpata</taxon>
        <taxon>Sabellida</taxon>
        <taxon>Oweniida</taxon>
        <taxon>Oweniidae</taxon>
        <taxon>Owenia</taxon>
    </lineage>
</organism>
<accession>A0A8J1TAT3</accession>
<feature type="non-terminal residue" evidence="1">
    <location>
        <position position="174"/>
    </location>
</feature>
<evidence type="ECO:0000313" key="2">
    <source>
        <dbReference type="Proteomes" id="UP000749559"/>
    </source>
</evidence>
<reference evidence="1" key="1">
    <citation type="submission" date="2022-03" db="EMBL/GenBank/DDBJ databases">
        <authorList>
            <person name="Martin C."/>
        </authorList>
    </citation>
    <scope>NUCLEOTIDE SEQUENCE</scope>
</reference>
<proteinExistence type="predicted"/>
<dbReference type="AlphaFoldDB" id="A0A8J1TAT3"/>
<gene>
    <name evidence="1" type="ORF">OFUS_LOCUS24221</name>
</gene>
<dbReference type="Proteomes" id="UP000749559">
    <property type="component" value="Unassembled WGS sequence"/>
</dbReference>
<comment type="caution">
    <text evidence="1">The sequence shown here is derived from an EMBL/GenBank/DDBJ whole genome shotgun (WGS) entry which is preliminary data.</text>
</comment>
<protein>
    <submittedName>
        <fullName evidence="1">Uncharacterized protein</fullName>
    </submittedName>
</protein>
<keyword evidence="2" id="KW-1185">Reference proteome</keyword>
<evidence type="ECO:0000313" key="1">
    <source>
        <dbReference type="EMBL" id="CAH1800317.1"/>
    </source>
</evidence>
<dbReference type="EMBL" id="CAIIXF020000011">
    <property type="protein sequence ID" value="CAH1800317.1"/>
    <property type="molecule type" value="Genomic_DNA"/>
</dbReference>
<sequence length="174" mass="20707">MRVKRPFMWRSPKRKMARSSFYLYKYFITLCGFISIGVVLMNNDISTIYTRFFKFRSELPHSSSNISKFLNKVFQETCYNTTILPNMPVNPKPMKTPVKPYPIVLVVSFNRYKYYDTIPYIELLYRDYFENILYCGPSQPPEDLMIKFQMSYVLFEQPGNQLDGAYIYNCTMQA</sequence>
<dbReference type="OrthoDB" id="6055017at2759"/>